<dbReference type="GO" id="GO:0004366">
    <property type="term" value="F:glycerol-3-phosphate O-acyltransferase activity"/>
    <property type="evidence" value="ECO:0007669"/>
    <property type="project" value="TreeGrafter"/>
</dbReference>
<feature type="domain" description="GPAT/DHAPAT C-terminal" evidence="1">
    <location>
        <begin position="9"/>
        <end position="93"/>
    </location>
</feature>
<dbReference type="PANTHER" id="PTHR12563">
    <property type="entry name" value="GLYCEROL-3-PHOSPHATE ACYLTRANSFERASE"/>
    <property type="match status" value="1"/>
</dbReference>
<dbReference type="AlphaFoldDB" id="A0A8S3U0F5"/>
<sequence length="203" mass="23437">MCGGGVNVHRSDCFNKLLFLYKVLAPILESYYLTALHISRDLAVELPEDSFIHILHTHAKKRVEKKLASFAESAALSTIKNAVKGFEDSNIVNVYYAGNVRMMELRDHYTVWNKLNYYLDLLEKDSFIHILHTHAKKRVEKKLASFAESAALSTIKNAVKGFEDSNIVNVYYAGNVRMMELRDHYTVWNKLNYYLDLLESLRN</sequence>
<accession>A0A8S3U0F5</accession>
<dbReference type="GO" id="GO:0008654">
    <property type="term" value="P:phospholipid biosynthetic process"/>
    <property type="evidence" value="ECO:0007669"/>
    <property type="project" value="TreeGrafter"/>
</dbReference>
<dbReference type="PANTHER" id="PTHR12563:SF23">
    <property type="entry name" value="BCDNA.GH07066"/>
    <property type="match status" value="1"/>
</dbReference>
<organism evidence="2 3">
    <name type="scientific">Mytilus edulis</name>
    <name type="common">Blue mussel</name>
    <dbReference type="NCBI Taxonomy" id="6550"/>
    <lineage>
        <taxon>Eukaryota</taxon>
        <taxon>Metazoa</taxon>
        <taxon>Spiralia</taxon>
        <taxon>Lophotrochozoa</taxon>
        <taxon>Mollusca</taxon>
        <taxon>Bivalvia</taxon>
        <taxon>Autobranchia</taxon>
        <taxon>Pteriomorphia</taxon>
        <taxon>Mytilida</taxon>
        <taxon>Mytiloidea</taxon>
        <taxon>Mytilidae</taxon>
        <taxon>Mytilinae</taxon>
        <taxon>Mytilus</taxon>
    </lineage>
</organism>
<dbReference type="GO" id="GO:0031966">
    <property type="term" value="C:mitochondrial membrane"/>
    <property type="evidence" value="ECO:0007669"/>
    <property type="project" value="TreeGrafter"/>
</dbReference>
<keyword evidence="3" id="KW-1185">Reference proteome</keyword>
<dbReference type="InterPro" id="IPR045520">
    <property type="entry name" value="GPAT/DHAPAT_C"/>
</dbReference>
<proteinExistence type="predicted"/>
<evidence type="ECO:0000313" key="3">
    <source>
        <dbReference type="Proteomes" id="UP000683360"/>
    </source>
</evidence>
<dbReference type="InterPro" id="IPR022284">
    <property type="entry name" value="GPAT/DHAPAT"/>
</dbReference>
<dbReference type="GO" id="GO:0006072">
    <property type="term" value="P:glycerol-3-phosphate metabolic process"/>
    <property type="evidence" value="ECO:0007669"/>
    <property type="project" value="TreeGrafter"/>
</dbReference>
<dbReference type="Proteomes" id="UP000683360">
    <property type="component" value="Unassembled WGS sequence"/>
</dbReference>
<dbReference type="EMBL" id="CAJPWZ010002533">
    <property type="protein sequence ID" value="CAG2239694.1"/>
    <property type="molecule type" value="Genomic_DNA"/>
</dbReference>
<dbReference type="GO" id="GO:0006631">
    <property type="term" value="P:fatty acid metabolic process"/>
    <property type="evidence" value="ECO:0007669"/>
    <property type="project" value="TreeGrafter"/>
</dbReference>
<dbReference type="Pfam" id="PF19277">
    <property type="entry name" value="GPAT_C"/>
    <property type="match status" value="1"/>
</dbReference>
<dbReference type="OrthoDB" id="5962536at2759"/>
<gene>
    <name evidence="2" type="ORF">MEDL_52059</name>
</gene>
<evidence type="ECO:0000259" key="1">
    <source>
        <dbReference type="Pfam" id="PF19277"/>
    </source>
</evidence>
<dbReference type="GO" id="GO:0019432">
    <property type="term" value="P:triglyceride biosynthetic process"/>
    <property type="evidence" value="ECO:0007669"/>
    <property type="project" value="TreeGrafter"/>
</dbReference>
<evidence type="ECO:0000313" key="2">
    <source>
        <dbReference type="EMBL" id="CAG2239694.1"/>
    </source>
</evidence>
<name>A0A8S3U0F5_MYTED</name>
<protein>
    <recommendedName>
        <fullName evidence="1">GPAT/DHAPAT C-terminal domain-containing protein</fullName>
    </recommendedName>
</protein>
<reference evidence="2" key="1">
    <citation type="submission" date="2021-03" db="EMBL/GenBank/DDBJ databases">
        <authorList>
            <person name="Bekaert M."/>
        </authorList>
    </citation>
    <scope>NUCLEOTIDE SEQUENCE</scope>
</reference>
<comment type="caution">
    <text evidence="2">The sequence shown here is derived from an EMBL/GenBank/DDBJ whole genome shotgun (WGS) entry which is preliminary data.</text>
</comment>